<evidence type="ECO:0000256" key="2">
    <source>
        <dbReference type="ARBA" id="ARBA00022536"/>
    </source>
</evidence>
<feature type="domain" description="EGF-like" evidence="7">
    <location>
        <begin position="84"/>
        <end position="113"/>
    </location>
</feature>
<evidence type="ECO:0000256" key="4">
    <source>
        <dbReference type="ARBA" id="ARBA00023180"/>
    </source>
</evidence>
<dbReference type="InterPro" id="IPR000742">
    <property type="entry name" value="EGF"/>
</dbReference>
<keyword evidence="4" id="KW-0325">Glycoprotein</keyword>
<feature type="region of interest" description="Disordered" evidence="6">
    <location>
        <begin position="1"/>
        <end position="47"/>
    </location>
</feature>
<accession>A0AAW0NCV3</accession>
<dbReference type="Gene3D" id="2.10.25.10">
    <property type="entry name" value="Laminin"/>
    <property type="match status" value="1"/>
</dbReference>
<dbReference type="EMBL" id="JBBPFD010000015">
    <property type="protein sequence ID" value="KAK7895765.1"/>
    <property type="molecule type" value="Genomic_DNA"/>
</dbReference>
<dbReference type="AlphaFoldDB" id="A0AAW0NCV3"/>
<evidence type="ECO:0000256" key="6">
    <source>
        <dbReference type="SAM" id="MobiDB-lite"/>
    </source>
</evidence>
<comment type="caution">
    <text evidence="8">The sequence shown here is derived from an EMBL/GenBank/DDBJ whole genome shotgun (WGS) entry which is preliminary data.</text>
</comment>
<protein>
    <recommendedName>
        <fullName evidence="7">EGF-like domain-containing protein</fullName>
    </recommendedName>
</protein>
<sequence length="382" mass="40398">MLGSSAALPADASDCDGGPCTPSAAPRGPSSLRPRPQDVFAVSPPQQQQLVSALSEVESSSGDRRHRDASAVLPFIGLTSSSEQSRSCCQNGGTCILGSFCACPQFFTGRTCEYDLRLRSCGPVPHGQCVCVCVSGAVGRCLMDRAVGRCLMDSVCVCFRSCGPVPHGLSVCVFQELWAGASWTVCVCVSGAVGRCLMDRAVGRCLMDSVCVSGAVGRCLMDSVCVCVFQELWAGASWTELWAGASWTVCVCVSGAVGRCLMDSGYRKAARTVAVVMEFCTASLTSFTRTVKTQTRFDGSDLEAGSFICRFSLCSFSIRSSCGHYDGLTLLCRHSLSARPVDAMMDSTSSADTLSSTDTLSLQTLSLYRHSLSAPPVDTMMD</sequence>
<dbReference type="Proteomes" id="UP001460270">
    <property type="component" value="Unassembled WGS sequence"/>
</dbReference>
<gene>
    <name evidence="8" type="ORF">WMY93_021090</name>
</gene>
<proteinExistence type="inferred from homology"/>
<evidence type="ECO:0000313" key="8">
    <source>
        <dbReference type="EMBL" id="KAK7895765.1"/>
    </source>
</evidence>
<dbReference type="PROSITE" id="PS50026">
    <property type="entry name" value="EGF_3"/>
    <property type="match status" value="1"/>
</dbReference>
<dbReference type="FunFam" id="2.10.25.10:FF:000421">
    <property type="entry name" value="Teratocarcinoma-derived growth factor"/>
    <property type="match status" value="1"/>
</dbReference>
<dbReference type="CDD" id="cd00054">
    <property type="entry name" value="EGF_CA"/>
    <property type="match status" value="1"/>
</dbReference>
<dbReference type="GO" id="GO:0007165">
    <property type="term" value="P:signal transduction"/>
    <property type="evidence" value="ECO:0007669"/>
    <property type="project" value="UniProtKB-ARBA"/>
</dbReference>
<evidence type="ECO:0000259" key="7">
    <source>
        <dbReference type="PROSITE" id="PS50026"/>
    </source>
</evidence>
<dbReference type="SUPFAM" id="SSF57196">
    <property type="entry name" value="EGF/Laminin"/>
    <property type="match status" value="1"/>
</dbReference>
<comment type="similarity">
    <text evidence="1">Belongs to the EGF-CFC (Cripto-1/FRL1/Cryptic) family.</text>
</comment>
<keyword evidence="3 5" id="KW-1015">Disulfide bond</keyword>
<evidence type="ECO:0000256" key="1">
    <source>
        <dbReference type="ARBA" id="ARBA00007384"/>
    </source>
</evidence>
<name>A0AAW0NCV3_9GOBI</name>
<reference evidence="9" key="1">
    <citation type="submission" date="2024-04" db="EMBL/GenBank/DDBJ databases">
        <title>Salinicola lusitanus LLJ914,a marine bacterium isolated from the Okinawa Trough.</title>
        <authorList>
            <person name="Li J."/>
        </authorList>
    </citation>
    <scope>NUCLEOTIDE SEQUENCE [LARGE SCALE GENOMIC DNA]</scope>
</reference>
<organism evidence="8 9">
    <name type="scientific">Mugilogobius chulae</name>
    <name type="common">yellowstripe goby</name>
    <dbReference type="NCBI Taxonomy" id="88201"/>
    <lineage>
        <taxon>Eukaryota</taxon>
        <taxon>Metazoa</taxon>
        <taxon>Chordata</taxon>
        <taxon>Craniata</taxon>
        <taxon>Vertebrata</taxon>
        <taxon>Euteleostomi</taxon>
        <taxon>Actinopterygii</taxon>
        <taxon>Neopterygii</taxon>
        <taxon>Teleostei</taxon>
        <taxon>Neoteleostei</taxon>
        <taxon>Acanthomorphata</taxon>
        <taxon>Gobiaria</taxon>
        <taxon>Gobiiformes</taxon>
        <taxon>Gobioidei</taxon>
        <taxon>Gobiidae</taxon>
        <taxon>Gobionellinae</taxon>
        <taxon>Mugilogobius</taxon>
    </lineage>
</organism>
<feature type="disulfide bond" evidence="5">
    <location>
        <begin position="103"/>
        <end position="112"/>
    </location>
</feature>
<evidence type="ECO:0000256" key="3">
    <source>
        <dbReference type="ARBA" id="ARBA00023157"/>
    </source>
</evidence>
<comment type="caution">
    <text evidence="5">Lacks conserved residue(s) required for the propagation of feature annotation.</text>
</comment>
<dbReference type="PROSITE" id="PS00022">
    <property type="entry name" value="EGF_1"/>
    <property type="match status" value="1"/>
</dbReference>
<evidence type="ECO:0000313" key="9">
    <source>
        <dbReference type="Proteomes" id="UP001460270"/>
    </source>
</evidence>
<evidence type="ECO:0000256" key="5">
    <source>
        <dbReference type="PROSITE-ProRule" id="PRU00076"/>
    </source>
</evidence>
<keyword evidence="9" id="KW-1185">Reference proteome</keyword>
<keyword evidence="2 5" id="KW-0245">EGF-like domain</keyword>